<accession>A0A0A8VFL6</accession>
<dbReference type="AlphaFoldDB" id="A0A0A8VFL6"/>
<sequence length="52" mass="6305">MVYLVLSTHRPFSRQPAWLFASRKLTDIFCMRVFIYRYSYHLIVLKIPAVKK</sequence>
<organism evidence="1">
    <name type="scientific">Yersinia ruckeri</name>
    <dbReference type="NCBI Taxonomy" id="29486"/>
    <lineage>
        <taxon>Bacteria</taxon>
        <taxon>Pseudomonadati</taxon>
        <taxon>Pseudomonadota</taxon>
        <taxon>Gammaproteobacteria</taxon>
        <taxon>Enterobacterales</taxon>
        <taxon>Yersiniaceae</taxon>
        <taxon>Yersinia</taxon>
    </lineage>
</organism>
<gene>
    <name evidence="1" type="ORF">CSF007_4780</name>
</gene>
<dbReference type="EMBL" id="LN681231">
    <property type="protein sequence ID" value="CEK26724.1"/>
    <property type="molecule type" value="Genomic_DNA"/>
</dbReference>
<name>A0A0A8VFL6_YERRU</name>
<reference evidence="1" key="1">
    <citation type="journal article" date="2015" name="Genome Announc.">
        <title>Complete Genome Sequence of Yersinia ruckeri Strain CSF007-82, Etiologic Agent of Red Mouth Disease in Salmonid Fish.</title>
        <authorList>
            <person name="Nelson M.C."/>
            <person name="LaPatra S.E."/>
            <person name="Welch T.J."/>
            <person name="Graf J."/>
        </authorList>
    </citation>
    <scope>NUCLEOTIDE SEQUENCE</scope>
    <source>
        <strain evidence="1">CSF007-82</strain>
    </source>
</reference>
<protein>
    <submittedName>
        <fullName evidence="1">Uncharacterized protein</fullName>
    </submittedName>
</protein>
<proteinExistence type="predicted"/>
<evidence type="ECO:0000313" key="1">
    <source>
        <dbReference type="EMBL" id="CEK26724.1"/>
    </source>
</evidence>